<keyword evidence="5" id="KW-1185">Reference proteome</keyword>
<dbReference type="EMBL" id="VMRJ01000001">
    <property type="protein sequence ID" value="TVT43251.1"/>
    <property type="molecule type" value="Genomic_DNA"/>
</dbReference>
<evidence type="ECO:0000313" key="5">
    <source>
        <dbReference type="Proteomes" id="UP000317624"/>
    </source>
</evidence>
<keyword evidence="3" id="KW-1133">Transmembrane helix</keyword>
<organism evidence="4 5">
    <name type="scientific">Hymenobacter setariae</name>
    <dbReference type="NCBI Taxonomy" id="2594794"/>
    <lineage>
        <taxon>Bacteria</taxon>
        <taxon>Pseudomonadati</taxon>
        <taxon>Bacteroidota</taxon>
        <taxon>Cytophagia</taxon>
        <taxon>Cytophagales</taxon>
        <taxon>Hymenobacteraceae</taxon>
        <taxon>Hymenobacter</taxon>
    </lineage>
</organism>
<accession>A0A558C381</accession>
<dbReference type="PANTHER" id="PTHR46344:SF27">
    <property type="entry name" value="KELCH REPEAT SUPERFAMILY PROTEIN"/>
    <property type="match status" value="1"/>
</dbReference>
<evidence type="ECO:0000256" key="3">
    <source>
        <dbReference type="SAM" id="Phobius"/>
    </source>
</evidence>
<dbReference type="Pfam" id="PF01344">
    <property type="entry name" value="Kelch_1"/>
    <property type="match status" value="1"/>
</dbReference>
<evidence type="ECO:0000256" key="1">
    <source>
        <dbReference type="ARBA" id="ARBA00022441"/>
    </source>
</evidence>
<dbReference type="Proteomes" id="UP000317624">
    <property type="component" value="Unassembled WGS sequence"/>
</dbReference>
<sequence>MRIGVKAGCAVPCRALGQPHFYFLLRANATTLPAGLLLSAIHYFFYMKNFSLRAGRFLTLALLLVGLGLSSCKKDDTTTTVTGNWTAGNSFPGVTRSGSVSFIINGIAYVGTGNDVSSVRLKDFYAFDPAKGSWTQLTPMPAAAPARYMAAAFAANNKGYVGTGFAQDGTYLSDFWQFDPATPTVTSTTTNGTTTTTTTIGTWTRIKDFPLTTTGTGRRGAVAGSVGNVGYVGCGFGGNYEKDMYKYDAATNSWTDIGFPGNKRVNASAFTLNNVMYMGFGTSNNTTDTQFWAFDPASSTWTPKRSLANISNSTGSYDYSGVARTQTATFAVNNKGYVTVGNNGSNLLTCYEYDPAADNWTLKNPFTGSGRSLPVAFGIGNTGYVGLGATGATAFDDFWNFDPNAAQQ</sequence>
<dbReference type="InterPro" id="IPR015915">
    <property type="entry name" value="Kelch-typ_b-propeller"/>
</dbReference>
<dbReference type="SUPFAM" id="SSF117281">
    <property type="entry name" value="Kelch motif"/>
    <property type="match status" value="2"/>
</dbReference>
<gene>
    <name evidence="4" type="ORF">FNT36_03935</name>
</gene>
<dbReference type="OrthoDB" id="9813435at2"/>
<keyword evidence="3" id="KW-0812">Transmembrane</keyword>
<dbReference type="PANTHER" id="PTHR46344">
    <property type="entry name" value="OS02G0202900 PROTEIN"/>
    <property type="match status" value="1"/>
</dbReference>
<evidence type="ECO:0000313" key="4">
    <source>
        <dbReference type="EMBL" id="TVT43251.1"/>
    </source>
</evidence>
<keyword evidence="1" id="KW-0880">Kelch repeat</keyword>
<dbReference type="InterPro" id="IPR006652">
    <property type="entry name" value="Kelch_1"/>
</dbReference>
<protein>
    <submittedName>
        <fullName evidence="4">Galactose oxidase</fullName>
    </submittedName>
</protein>
<dbReference type="Gene3D" id="2.120.10.80">
    <property type="entry name" value="Kelch-type beta propeller"/>
    <property type="match status" value="3"/>
</dbReference>
<feature type="transmembrane region" description="Helical" evidence="3">
    <location>
        <begin position="21"/>
        <end position="44"/>
    </location>
</feature>
<evidence type="ECO:0000256" key="2">
    <source>
        <dbReference type="ARBA" id="ARBA00022737"/>
    </source>
</evidence>
<proteinExistence type="predicted"/>
<dbReference type="AlphaFoldDB" id="A0A558C381"/>
<comment type="caution">
    <text evidence="4">The sequence shown here is derived from an EMBL/GenBank/DDBJ whole genome shotgun (WGS) entry which is preliminary data.</text>
</comment>
<reference evidence="4 5" key="1">
    <citation type="submission" date="2019-07" db="EMBL/GenBank/DDBJ databases">
        <title>Hymenobacter sp. straun FUR1 Genome sequencing and assembly.</title>
        <authorList>
            <person name="Chhetri G."/>
        </authorList>
    </citation>
    <scope>NUCLEOTIDE SEQUENCE [LARGE SCALE GENOMIC DNA]</scope>
    <source>
        <strain evidence="4 5">Fur1</strain>
    </source>
</reference>
<name>A0A558C381_9BACT</name>
<keyword evidence="2" id="KW-0677">Repeat</keyword>
<keyword evidence="3" id="KW-0472">Membrane</keyword>